<accession>A0A1U9YT32</accession>
<organism evidence="1 2">
    <name type="scientific">Paenibacillus larvae subsp. pulvifaciens</name>
    <dbReference type="NCBI Taxonomy" id="1477"/>
    <lineage>
        <taxon>Bacteria</taxon>
        <taxon>Bacillati</taxon>
        <taxon>Bacillota</taxon>
        <taxon>Bacilli</taxon>
        <taxon>Bacillales</taxon>
        <taxon>Paenibacillaceae</taxon>
        <taxon>Paenibacillus</taxon>
    </lineage>
</organism>
<dbReference type="EMBL" id="CP020557">
    <property type="protein sequence ID" value="ARF70104.1"/>
    <property type="molecule type" value="Genomic_DNA"/>
</dbReference>
<dbReference type="GeneID" id="64219165"/>
<evidence type="ECO:0000313" key="1">
    <source>
        <dbReference type="EMBL" id="ARF70104.1"/>
    </source>
</evidence>
<name>A0A1U9YT32_9BACL</name>
<dbReference type="AlphaFoldDB" id="A0A1U9YT32"/>
<proteinExistence type="predicted"/>
<dbReference type="Proteomes" id="UP000192727">
    <property type="component" value="Chromosome"/>
</dbReference>
<dbReference type="RefSeq" id="WP_077995398.1">
    <property type="nucleotide sequence ID" value="NZ_CP019794.1"/>
</dbReference>
<protein>
    <submittedName>
        <fullName evidence="1">Uncharacterized protein</fullName>
    </submittedName>
</protein>
<gene>
    <name evidence="1" type="ORF">B7C51_23040</name>
</gene>
<evidence type="ECO:0000313" key="2">
    <source>
        <dbReference type="Proteomes" id="UP000192727"/>
    </source>
</evidence>
<reference evidence="1 2" key="1">
    <citation type="submission" date="2017-03" db="EMBL/GenBank/DDBJ databases">
        <title>Paenibacillus larvae genome sequencing.</title>
        <authorList>
            <person name="Dingman D.W."/>
        </authorList>
    </citation>
    <scope>NUCLEOTIDE SEQUENCE [LARGE SCALE GENOMIC DNA]</scope>
    <source>
        <strain evidence="1 2">SAG 10367</strain>
    </source>
</reference>
<sequence>MNNEIKKEDVVVQIESYLKKKGKQELQCLPFENVDVISDYIDFTYNTSRNTDVDKILEIFKSTRAQTSSTGEVGPMDELNKSLLERMERDIREHRQEVANRDSRLQAEMQEREKRIREDNKEREERIFKVLDTISSEVKQIRKDLHGEMKEMKSELNNEVRHIRNEISDNTKHVQSLVRQNQWGYITAVLAVLAICATISFTVWAALIK</sequence>